<dbReference type="PANTHER" id="PTHR45737:SF6">
    <property type="entry name" value="VON WILLEBRAND FACTOR A DOMAIN-CONTAINING PROTEIN 5A"/>
    <property type="match status" value="1"/>
</dbReference>
<evidence type="ECO:0000259" key="2">
    <source>
        <dbReference type="PROSITE" id="PS51468"/>
    </source>
</evidence>
<evidence type="ECO:0008006" key="5">
    <source>
        <dbReference type="Google" id="ProtNLM"/>
    </source>
</evidence>
<feature type="domain" description="VWFA" evidence="1">
    <location>
        <begin position="322"/>
        <end position="492"/>
    </location>
</feature>
<dbReference type="InterPro" id="IPR013694">
    <property type="entry name" value="VIT"/>
</dbReference>
<dbReference type="InterPro" id="IPR036465">
    <property type="entry name" value="vWFA_dom_sf"/>
</dbReference>
<feature type="domain" description="VIT" evidence="2">
    <location>
        <begin position="33"/>
        <end position="165"/>
    </location>
</feature>
<dbReference type="Pfam" id="PF13768">
    <property type="entry name" value="VWA_3"/>
    <property type="match status" value="1"/>
</dbReference>
<dbReference type="PROSITE" id="PS51468">
    <property type="entry name" value="VIT"/>
    <property type="match status" value="1"/>
</dbReference>
<dbReference type="AlphaFoldDB" id="A0A9X0DMH1"/>
<sequence>MSTSGFPLPNRGAMRKHMAEEARRIRVSKRTNLCGCFLVDTGRRQYLPLLDSESYTTIFSGTSKTVLKQTFVSSFSLDNAKEYMYSFPLYDGVSVVGFECKIGSKSLYGLVKEKKKAEAIFDTVVAKGDTAGLLIQGPEASDVFITRIGNIPPGETVFVKITYICELKQDDIEEGICFTIPTTIAPRYGLTGSVRPLQGAGSGTKLLDHSSAGIRITVDIILPDGHHIKGIESPSHLIAVSIGTISIAAQAVPVMNKASATLSLGTTTLEKDFVLIMQFKHTGIPKALLETHPTIPNHRALMVTLVSKFPLRYSPWSDSPSEIVFVADRSASMRNNISMLISALKVFLKSLPTSISFNICSFGTDCKFMWPQSKSYNNETLQEAVQYISTFESNYGGTETFKALKATIERRLTGLPLEIIILTDGNITDQQSLFSYINEQIEETRGDIRVFSLGIGNQVSHALIEGLARAGNGLSKVVQDGERLDKSVIHMLREALSPHIGNGILEVKYGEDDDDFELVDEATDEKDDMETLFSETEEVTTSLFYTNIDNKTKSLPKSHYPNIIQAPHKIPSLFDNARTTVYLLMGPKTIQRNPTSVILRSSSSHGPPILEIPIEVLTERGTTIHQLAARKASQDLEESRGWMFGTKVADVKSLLEKEAVRLGQMFQVVNKWCSFVAVSSEDGEILTQNTTRSDLSNDILSPAISDGRREISSPARPLVFIPRPPQNTERFKKTKISSRQLLTPVQHPNDLNVPFNRMENTQNHVGSIRTTASGRIIPEKIPKDVEAELVSNVLTTTDPTVSPPNSNSMKVLALIDLQSFDGPWNISKSLLHILGFEIPKPPQGMSEEAWITIFIVTLLEEKVPEEEDVWGLVVEKARKYLRTNLGTEDPHLAEEIARLVIEKSCW</sequence>
<evidence type="ECO:0000259" key="1">
    <source>
        <dbReference type="PROSITE" id="PS50234"/>
    </source>
</evidence>
<evidence type="ECO:0000313" key="4">
    <source>
        <dbReference type="Proteomes" id="UP001152300"/>
    </source>
</evidence>
<dbReference type="Proteomes" id="UP001152300">
    <property type="component" value="Unassembled WGS sequence"/>
</dbReference>
<organism evidence="3 4">
    <name type="scientific">Sclerotinia nivalis</name>
    <dbReference type="NCBI Taxonomy" id="352851"/>
    <lineage>
        <taxon>Eukaryota</taxon>
        <taxon>Fungi</taxon>
        <taxon>Dikarya</taxon>
        <taxon>Ascomycota</taxon>
        <taxon>Pezizomycotina</taxon>
        <taxon>Leotiomycetes</taxon>
        <taxon>Helotiales</taxon>
        <taxon>Sclerotiniaceae</taxon>
        <taxon>Sclerotinia</taxon>
    </lineage>
</organism>
<dbReference type="Pfam" id="PF08487">
    <property type="entry name" value="VIT"/>
    <property type="match status" value="1"/>
</dbReference>
<dbReference type="PANTHER" id="PTHR45737">
    <property type="entry name" value="VON WILLEBRAND FACTOR A DOMAIN-CONTAINING PROTEIN 5A"/>
    <property type="match status" value="1"/>
</dbReference>
<dbReference type="OrthoDB" id="1729737at2759"/>
<keyword evidence="4" id="KW-1185">Reference proteome</keyword>
<dbReference type="SMART" id="SM00327">
    <property type="entry name" value="VWA"/>
    <property type="match status" value="1"/>
</dbReference>
<dbReference type="InterPro" id="IPR002035">
    <property type="entry name" value="VWF_A"/>
</dbReference>
<protein>
    <recommendedName>
        <fullName evidence="5">von Willebrand domain-containing protein</fullName>
    </recommendedName>
</protein>
<gene>
    <name evidence="3" type="ORF">OCU04_002705</name>
</gene>
<dbReference type="PROSITE" id="PS50234">
    <property type="entry name" value="VWFA"/>
    <property type="match status" value="1"/>
</dbReference>
<dbReference type="SUPFAM" id="SSF53300">
    <property type="entry name" value="vWA-like"/>
    <property type="match status" value="1"/>
</dbReference>
<dbReference type="Gene3D" id="3.40.50.410">
    <property type="entry name" value="von Willebrand factor, type A domain"/>
    <property type="match status" value="1"/>
</dbReference>
<reference evidence="3" key="1">
    <citation type="submission" date="2022-11" db="EMBL/GenBank/DDBJ databases">
        <title>Genome Resource of Sclerotinia nivalis Strain SnTB1, a Plant Pathogen Isolated from American Ginseng.</title>
        <authorList>
            <person name="Fan S."/>
        </authorList>
    </citation>
    <scope>NUCLEOTIDE SEQUENCE</scope>
    <source>
        <strain evidence="3">SnTB1</strain>
    </source>
</reference>
<dbReference type="SMART" id="SM00609">
    <property type="entry name" value="VIT"/>
    <property type="match status" value="1"/>
</dbReference>
<dbReference type="EMBL" id="JAPEIS010000002">
    <property type="protein sequence ID" value="KAJ8069031.1"/>
    <property type="molecule type" value="Genomic_DNA"/>
</dbReference>
<name>A0A9X0DMH1_9HELO</name>
<comment type="caution">
    <text evidence="3">The sequence shown here is derived from an EMBL/GenBank/DDBJ whole genome shotgun (WGS) entry which is preliminary data.</text>
</comment>
<accession>A0A9X0DMH1</accession>
<proteinExistence type="predicted"/>
<evidence type="ECO:0000313" key="3">
    <source>
        <dbReference type="EMBL" id="KAJ8069031.1"/>
    </source>
</evidence>